<dbReference type="Pfam" id="PF20729">
    <property type="entry name" value="PE-PGRS_C"/>
    <property type="match status" value="1"/>
</dbReference>
<evidence type="ECO:0000313" key="2">
    <source>
        <dbReference type="EMBL" id="OBR98063.1"/>
    </source>
</evidence>
<dbReference type="EMBL" id="MAEM01000551">
    <property type="protein sequence ID" value="OBR98063.1"/>
    <property type="molecule type" value="Genomic_DNA"/>
</dbReference>
<dbReference type="InterPro" id="IPR021109">
    <property type="entry name" value="Peptidase_aspartic_dom_sf"/>
</dbReference>
<reference evidence="2 3" key="1">
    <citation type="submission" date="2016-06" db="EMBL/GenBank/DDBJ databases">
        <authorList>
            <person name="Kjaerup R.B."/>
            <person name="Dalgaard T.S."/>
            <person name="Juul-Madsen H.R."/>
        </authorList>
    </citation>
    <scope>NUCLEOTIDE SEQUENCE [LARGE SCALE GENOMIC DNA]</scope>
    <source>
        <strain evidence="2 3">1245752.6</strain>
    </source>
</reference>
<dbReference type="InterPro" id="IPR048054">
    <property type="entry name" value="PecA_C"/>
</dbReference>
<dbReference type="AlphaFoldDB" id="A0A1A6B743"/>
<dbReference type="Proteomes" id="UP000093757">
    <property type="component" value="Unassembled WGS sequence"/>
</dbReference>
<name>A0A1A6B743_MYCGO</name>
<evidence type="ECO:0000313" key="3">
    <source>
        <dbReference type="Proteomes" id="UP000093757"/>
    </source>
</evidence>
<protein>
    <recommendedName>
        <fullName evidence="1">PE cleavage protein A C-terminal domain-containing protein</fullName>
    </recommendedName>
</protein>
<sequence length="129" mass="13356">MIDGTGGHGGMIWGGQGFSGAGWDGRTISMPTIMTTEPVINLSVNGATSGPILVDTGSAGLVMQIKDIGGLPGLLKLGIPHGINLSAYSGGLTYLYATYPTTTHPPRRWATQRYRPPRHQSAVGPGVVA</sequence>
<dbReference type="RefSeq" id="WP_065137470.1">
    <property type="nucleotide sequence ID" value="NZ_MAEM01000551.1"/>
</dbReference>
<organism evidence="2 3">
    <name type="scientific">Mycobacterium gordonae</name>
    <dbReference type="NCBI Taxonomy" id="1778"/>
    <lineage>
        <taxon>Bacteria</taxon>
        <taxon>Bacillati</taxon>
        <taxon>Actinomycetota</taxon>
        <taxon>Actinomycetes</taxon>
        <taxon>Mycobacteriales</taxon>
        <taxon>Mycobacteriaceae</taxon>
        <taxon>Mycobacterium</taxon>
    </lineage>
</organism>
<dbReference type="GO" id="GO:0004190">
    <property type="term" value="F:aspartic-type endopeptidase activity"/>
    <property type="evidence" value="ECO:0007669"/>
    <property type="project" value="InterPro"/>
</dbReference>
<comment type="caution">
    <text evidence="2">The sequence shown here is derived from an EMBL/GenBank/DDBJ whole genome shotgun (WGS) entry which is preliminary data.</text>
</comment>
<feature type="domain" description="PE cleavage protein A C-terminal" evidence="1">
    <location>
        <begin position="27"/>
        <end position="102"/>
    </location>
</feature>
<dbReference type="Gene3D" id="2.40.70.10">
    <property type="entry name" value="Acid Proteases"/>
    <property type="match status" value="1"/>
</dbReference>
<accession>A0A1A6B743</accession>
<proteinExistence type="predicted"/>
<evidence type="ECO:0000259" key="1">
    <source>
        <dbReference type="Pfam" id="PF20729"/>
    </source>
</evidence>
<gene>
    <name evidence="2" type="ORF">A9W98_04265</name>
</gene>